<proteinExistence type="predicted"/>
<protein>
    <submittedName>
        <fullName evidence="3">Putative lipoprotein</fullName>
    </submittedName>
</protein>
<name>F3G8X3_PSESJ</name>
<dbReference type="EMBL" id="AEAI01000718">
    <property type="protein sequence ID" value="EGH43523.1"/>
    <property type="molecule type" value="Genomic_DNA"/>
</dbReference>
<dbReference type="HOGENOM" id="CLU_3352982_0_0_6"/>
<dbReference type="Pfam" id="PF19933">
    <property type="entry name" value="DUF6396"/>
    <property type="match status" value="1"/>
</dbReference>
<keyword evidence="3" id="KW-0449">Lipoprotein</keyword>
<gene>
    <name evidence="3" type="ORF">PSYPI_14493</name>
</gene>
<dbReference type="InterPro" id="IPR045653">
    <property type="entry name" value="DUF6396"/>
</dbReference>
<evidence type="ECO:0000313" key="3">
    <source>
        <dbReference type="EMBL" id="EGH43523.1"/>
    </source>
</evidence>
<organism evidence="3 4">
    <name type="scientific">Pseudomonas syringae pv. pisi str. 1704B</name>
    <dbReference type="NCBI Taxonomy" id="629263"/>
    <lineage>
        <taxon>Bacteria</taxon>
        <taxon>Pseudomonadati</taxon>
        <taxon>Pseudomonadota</taxon>
        <taxon>Gammaproteobacteria</taxon>
        <taxon>Pseudomonadales</taxon>
        <taxon>Pseudomonadaceae</taxon>
        <taxon>Pseudomonas</taxon>
        <taxon>Pseudomonas syringae</taxon>
    </lineage>
</organism>
<feature type="domain" description="DUF6396" evidence="2">
    <location>
        <begin position="2"/>
        <end position="34"/>
    </location>
</feature>
<evidence type="ECO:0000313" key="4">
    <source>
        <dbReference type="Proteomes" id="UP000004986"/>
    </source>
</evidence>
<keyword evidence="4" id="KW-1185">Reference proteome</keyword>
<sequence>KKRESTPPAEKPSEDMIRALSQEKGLDPETGLPLPK</sequence>
<evidence type="ECO:0000256" key="1">
    <source>
        <dbReference type="SAM" id="MobiDB-lite"/>
    </source>
</evidence>
<dbReference type="AlphaFoldDB" id="F3G8X3"/>
<reference evidence="3 4" key="1">
    <citation type="journal article" date="2011" name="PLoS Pathog.">
        <title>Dynamic evolution of pathogenicity revealed by sequencing and comparative genomics of 19 Pseudomonas syringae isolates.</title>
        <authorList>
            <person name="Baltrus D.A."/>
            <person name="Nishimura M.T."/>
            <person name="Romanchuk A."/>
            <person name="Chang J.H."/>
            <person name="Mukhtar M.S."/>
            <person name="Cherkis K."/>
            <person name="Roach J."/>
            <person name="Grant S.R."/>
            <person name="Jones C.D."/>
            <person name="Dangl J.L."/>
        </authorList>
    </citation>
    <scope>NUCLEOTIDE SEQUENCE [LARGE SCALE GENOMIC DNA]</scope>
    <source>
        <strain evidence="3 4">1704B</strain>
    </source>
</reference>
<accession>F3G8X3</accession>
<feature type="region of interest" description="Disordered" evidence="1">
    <location>
        <begin position="1"/>
        <end position="36"/>
    </location>
</feature>
<evidence type="ECO:0000259" key="2">
    <source>
        <dbReference type="Pfam" id="PF19933"/>
    </source>
</evidence>
<comment type="caution">
    <text evidence="3">The sequence shown here is derived from an EMBL/GenBank/DDBJ whole genome shotgun (WGS) entry which is preliminary data.</text>
</comment>
<dbReference type="Proteomes" id="UP000004986">
    <property type="component" value="Unassembled WGS sequence"/>
</dbReference>
<feature type="non-terminal residue" evidence="3">
    <location>
        <position position="1"/>
    </location>
</feature>